<sequence length="251" mass="28855">MNTNELQELTRNRIIPIFNCMFEIDDTLEFYTALGFKITYYQKAPYRFASVKHDIAEISFYGDKNYDAENKAGGCYIVVPNIGEVYNELKTNLKSYYGKIPTRGLPRFSRVNQTAEDRRINVTDPSGNTLIIGQPLGDSTSMMQAEEESLKGVSTFEKKYKQAYRFAYSKEDFRAAKNVLEYAFIKHSDGISNELRYKASVLELDVLYTLGQLKKATSKLADIETIELTEEEMKILTDEIDRFIALKQELI</sequence>
<dbReference type="Proteomes" id="UP000605259">
    <property type="component" value="Unassembled WGS sequence"/>
</dbReference>
<name>A0A917AUB7_9BACI</name>
<comment type="caution">
    <text evidence="1">The sequence shown here is derived from an EMBL/GenBank/DDBJ whole genome shotgun (WGS) entry which is preliminary data.</text>
</comment>
<proteinExistence type="predicted"/>
<gene>
    <name evidence="1" type="ORF">GCM10007140_21180</name>
</gene>
<accession>A0A917AUB7</accession>
<organism evidence="1 2">
    <name type="scientific">Priestia taiwanensis</name>
    <dbReference type="NCBI Taxonomy" id="1347902"/>
    <lineage>
        <taxon>Bacteria</taxon>
        <taxon>Bacillati</taxon>
        <taxon>Bacillota</taxon>
        <taxon>Bacilli</taxon>
        <taxon>Bacillales</taxon>
        <taxon>Bacillaceae</taxon>
        <taxon>Priestia</taxon>
    </lineage>
</organism>
<dbReference type="Gene3D" id="3.10.180.10">
    <property type="entry name" value="2,3-Dihydroxybiphenyl 1,2-Dioxygenase, domain 1"/>
    <property type="match status" value="1"/>
</dbReference>
<reference evidence="1" key="1">
    <citation type="journal article" date="2014" name="Int. J. Syst. Evol. Microbiol.">
        <title>Complete genome sequence of Corynebacterium casei LMG S-19264T (=DSM 44701T), isolated from a smear-ripened cheese.</title>
        <authorList>
            <consortium name="US DOE Joint Genome Institute (JGI-PGF)"/>
            <person name="Walter F."/>
            <person name="Albersmeier A."/>
            <person name="Kalinowski J."/>
            <person name="Ruckert C."/>
        </authorList>
    </citation>
    <scope>NUCLEOTIDE SEQUENCE</scope>
    <source>
        <strain evidence="1">CGMCC 1.12698</strain>
    </source>
</reference>
<dbReference type="AlphaFoldDB" id="A0A917AUB7"/>
<dbReference type="RefSeq" id="WP_188388325.1">
    <property type="nucleotide sequence ID" value="NZ_BMFK01000001.1"/>
</dbReference>
<dbReference type="InterPro" id="IPR029068">
    <property type="entry name" value="Glyas_Bleomycin-R_OHBP_Dase"/>
</dbReference>
<evidence type="ECO:0008006" key="3">
    <source>
        <dbReference type="Google" id="ProtNLM"/>
    </source>
</evidence>
<dbReference type="EMBL" id="BMFK01000001">
    <property type="protein sequence ID" value="GGE71088.1"/>
    <property type="molecule type" value="Genomic_DNA"/>
</dbReference>
<evidence type="ECO:0000313" key="1">
    <source>
        <dbReference type="EMBL" id="GGE71088.1"/>
    </source>
</evidence>
<protein>
    <recommendedName>
        <fullName evidence="3">Bleomycin resistance protein</fullName>
    </recommendedName>
</protein>
<keyword evidence="2" id="KW-1185">Reference proteome</keyword>
<evidence type="ECO:0000313" key="2">
    <source>
        <dbReference type="Proteomes" id="UP000605259"/>
    </source>
</evidence>
<dbReference type="SUPFAM" id="SSF54593">
    <property type="entry name" value="Glyoxalase/Bleomycin resistance protein/Dihydroxybiphenyl dioxygenase"/>
    <property type="match status" value="1"/>
</dbReference>
<reference evidence="1" key="2">
    <citation type="submission" date="2020-09" db="EMBL/GenBank/DDBJ databases">
        <authorList>
            <person name="Sun Q."/>
            <person name="Zhou Y."/>
        </authorList>
    </citation>
    <scope>NUCLEOTIDE SEQUENCE</scope>
    <source>
        <strain evidence="1">CGMCC 1.12698</strain>
    </source>
</reference>